<evidence type="ECO:0000256" key="6">
    <source>
        <dbReference type="SAM" id="Phobius"/>
    </source>
</evidence>
<evidence type="ECO:0008006" key="9">
    <source>
        <dbReference type="Google" id="ProtNLM"/>
    </source>
</evidence>
<dbReference type="InParanoid" id="A0A0H2R5K0"/>
<dbReference type="Gene3D" id="1.20.1740.10">
    <property type="entry name" value="Amino acid/polyamine transporter I"/>
    <property type="match status" value="1"/>
</dbReference>
<feature type="transmembrane region" description="Helical" evidence="6">
    <location>
        <begin position="341"/>
        <end position="364"/>
    </location>
</feature>
<proteinExistence type="predicted"/>
<accession>A0A0H2R5K0</accession>
<keyword evidence="2" id="KW-1003">Cell membrane</keyword>
<evidence type="ECO:0000256" key="4">
    <source>
        <dbReference type="ARBA" id="ARBA00022989"/>
    </source>
</evidence>
<feature type="transmembrane region" description="Helical" evidence="6">
    <location>
        <begin position="138"/>
        <end position="165"/>
    </location>
</feature>
<evidence type="ECO:0000256" key="3">
    <source>
        <dbReference type="ARBA" id="ARBA00022692"/>
    </source>
</evidence>
<dbReference type="PANTHER" id="PTHR42770:SF7">
    <property type="entry name" value="MEMBRANE PROTEIN"/>
    <property type="match status" value="1"/>
</dbReference>
<dbReference type="Proteomes" id="UP000053477">
    <property type="component" value="Unassembled WGS sequence"/>
</dbReference>
<gene>
    <name evidence="7" type="ORF">SCHPADRAFT_923138</name>
</gene>
<dbReference type="InterPro" id="IPR050367">
    <property type="entry name" value="APC_superfamily"/>
</dbReference>
<feature type="transmembrane region" description="Helical" evidence="6">
    <location>
        <begin position="494"/>
        <end position="516"/>
    </location>
</feature>
<feature type="transmembrane region" description="Helical" evidence="6">
    <location>
        <begin position="433"/>
        <end position="453"/>
    </location>
</feature>
<name>A0A0H2R5K0_9AGAM</name>
<dbReference type="GO" id="GO:0022857">
    <property type="term" value="F:transmembrane transporter activity"/>
    <property type="evidence" value="ECO:0007669"/>
    <property type="project" value="InterPro"/>
</dbReference>
<dbReference type="EMBL" id="KQ086192">
    <property type="protein sequence ID" value="KLO06622.1"/>
    <property type="molecule type" value="Genomic_DNA"/>
</dbReference>
<evidence type="ECO:0000313" key="8">
    <source>
        <dbReference type="Proteomes" id="UP000053477"/>
    </source>
</evidence>
<organism evidence="7 8">
    <name type="scientific">Schizopora paradoxa</name>
    <dbReference type="NCBI Taxonomy" id="27342"/>
    <lineage>
        <taxon>Eukaryota</taxon>
        <taxon>Fungi</taxon>
        <taxon>Dikarya</taxon>
        <taxon>Basidiomycota</taxon>
        <taxon>Agaricomycotina</taxon>
        <taxon>Agaricomycetes</taxon>
        <taxon>Hymenochaetales</taxon>
        <taxon>Schizoporaceae</taxon>
        <taxon>Schizopora</taxon>
    </lineage>
</organism>
<evidence type="ECO:0000256" key="5">
    <source>
        <dbReference type="ARBA" id="ARBA00023136"/>
    </source>
</evidence>
<keyword evidence="5 6" id="KW-0472">Membrane</keyword>
<feature type="transmembrane region" description="Helical" evidence="6">
    <location>
        <begin position="257"/>
        <end position="280"/>
    </location>
</feature>
<sequence length="695" mass="76200">MKVEENISNFPEVLGTSSLNRDAAVSHLATIEEGRMNDASSIHPPSFSESQFDVILRRQRPRSRKHNGLKVTATPSRFVHACDHFEFAGWGSVSYLDLTPEDISFGEAKCKIVAEAPTVGPWTASAVAANDVCGSVFYAFPAVVAVAGVYSPVSLFIATLILFLWRPIMEELSSAFRAGGANYTFLVNVTSKTLALAGGAITLLDYAMTVVISASTTSEYIAGEVTLPFPVYVGALLIVAVPLLVSLLGMKESARTALGILSFHMITMLTLSIMAIITWAKRGNGQIRENWNAGHSPSSRHIVAQVFNGVCIGMLGITGFECSPDYVITVRRGQFPKVLRNLHLPVIPLYSILMLLVLAILPIQTVNGGLNVLSILAQETGGEWLRILVIIDACVVLSAGVLTGILSACALCERLANDKIIPGVFLFRMPYTDAQIVAITAFVLLSGVLYGSAGANQRIISSVFALTWLTVMGLFPLSLLLLKFNRGRVPRQRRVSLSWTALTLAITVVVFVGNVAMDPKTVGYFSAYAVGIVFFFFVNSNKVQIIRYIYWAYDQTPLLHQWSWARRMSSIFMRLLTSLRQQPVCVLAKCDEIHHLFRMVMYVKKNEQASCLKLVHLYENVEDIPSEIEANAKLLDEAFPEITVDLVFVQAPFTPPVVAALAHKLDIPRSLMFMSSPGPESNILLEDYGTRIISL</sequence>
<feature type="transmembrane region" description="Helical" evidence="6">
    <location>
        <begin position="459"/>
        <end position="482"/>
    </location>
</feature>
<dbReference type="Pfam" id="PF13520">
    <property type="entry name" value="AA_permease_2"/>
    <property type="match status" value="1"/>
</dbReference>
<comment type="subcellular location">
    <subcellularLocation>
        <location evidence="1">Cell membrane</location>
        <topology evidence="1">Multi-pass membrane protein</topology>
    </subcellularLocation>
</comment>
<evidence type="ECO:0000313" key="7">
    <source>
        <dbReference type="EMBL" id="KLO06622.1"/>
    </source>
</evidence>
<evidence type="ECO:0000256" key="2">
    <source>
        <dbReference type="ARBA" id="ARBA00022475"/>
    </source>
</evidence>
<keyword evidence="3 6" id="KW-0812">Transmembrane</keyword>
<feature type="transmembrane region" description="Helical" evidence="6">
    <location>
        <begin position="185"/>
        <end position="209"/>
    </location>
</feature>
<dbReference type="InterPro" id="IPR002293">
    <property type="entry name" value="AA/rel_permease1"/>
</dbReference>
<feature type="transmembrane region" description="Helical" evidence="6">
    <location>
        <begin position="384"/>
        <end position="412"/>
    </location>
</feature>
<dbReference type="AlphaFoldDB" id="A0A0H2R5K0"/>
<reference evidence="7 8" key="1">
    <citation type="submission" date="2015-04" db="EMBL/GenBank/DDBJ databases">
        <title>Complete genome sequence of Schizopora paradoxa KUC8140, a cosmopolitan wood degrader in East Asia.</title>
        <authorList>
            <consortium name="DOE Joint Genome Institute"/>
            <person name="Min B."/>
            <person name="Park H."/>
            <person name="Jang Y."/>
            <person name="Kim J.-J."/>
            <person name="Kim K.H."/>
            <person name="Pangilinan J."/>
            <person name="Lipzen A."/>
            <person name="Riley R."/>
            <person name="Grigoriev I.V."/>
            <person name="Spatafora J.W."/>
            <person name="Choi I.-G."/>
        </authorList>
    </citation>
    <scope>NUCLEOTIDE SEQUENCE [LARGE SCALE GENOMIC DNA]</scope>
    <source>
        <strain evidence="7 8">KUC8140</strain>
    </source>
</reference>
<dbReference type="OrthoDB" id="1718410at2759"/>
<dbReference type="GO" id="GO:0005886">
    <property type="term" value="C:plasma membrane"/>
    <property type="evidence" value="ECO:0007669"/>
    <property type="project" value="UniProtKB-SubCell"/>
</dbReference>
<feature type="transmembrane region" description="Helical" evidence="6">
    <location>
        <begin position="229"/>
        <end position="250"/>
    </location>
</feature>
<protein>
    <recommendedName>
        <fullName evidence="9">AAAP amino acid permease</fullName>
    </recommendedName>
</protein>
<keyword evidence="8" id="KW-1185">Reference proteome</keyword>
<dbReference type="STRING" id="27342.A0A0H2R5K0"/>
<feature type="transmembrane region" description="Helical" evidence="6">
    <location>
        <begin position="300"/>
        <end position="320"/>
    </location>
</feature>
<dbReference type="PANTHER" id="PTHR42770">
    <property type="entry name" value="AMINO ACID TRANSPORTER-RELATED"/>
    <property type="match status" value="1"/>
</dbReference>
<keyword evidence="4 6" id="KW-1133">Transmembrane helix</keyword>
<feature type="transmembrane region" description="Helical" evidence="6">
    <location>
        <begin position="522"/>
        <end position="538"/>
    </location>
</feature>
<evidence type="ECO:0000256" key="1">
    <source>
        <dbReference type="ARBA" id="ARBA00004651"/>
    </source>
</evidence>